<keyword evidence="3" id="KW-1185">Reference proteome</keyword>
<dbReference type="InterPro" id="IPR051200">
    <property type="entry name" value="Host-pathogen_enzymatic-act"/>
</dbReference>
<dbReference type="PANTHER" id="PTHR47197">
    <property type="entry name" value="PROTEIN NIRF"/>
    <property type="match status" value="1"/>
</dbReference>
<comment type="caution">
    <text evidence="2">The sequence shown here is derived from an EMBL/GenBank/DDBJ whole genome shotgun (WGS) entry which is preliminary data.</text>
</comment>
<dbReference type="Gene3D" id="2.130.10.10">
    <property type="entry name" value="YVTN repeat-like/Quinoprotein amine dehydrogenase"/>
    <property type="match status" value="4"/>
</dbReference>
<dbReference type="InterPro" id="IPR015943">
    <property type="entry name" value="WD40/YVTN_repeat-like_dom_sf"/>
</dbReference>
<protein>
    <recommendedName>
        <fullName evidence="4">YncE family protein</fullName>
    </recommendedName>
</protein>
<dbReference type="SUPFAM" id="SSF51004">
    <property type="entry name" value="C-terminal (heme d1) domain of cytochrome cd1-nitrite reductase"/>
    <property type="match status" value="1"/>
</dbReference>
<dbReference type="SUPFAM" id="SSF75011">
    <property type="entry name" value="3-carboxy-cis,cis-mucoante lactonizing enzyme"/>
    <property type="match status" value="1"/>
</dbReference>
<dbReference type="Proteomes" id="UP001165044">
    <property type="component" value="Unassembled WGS sequence"/>
</dbReference>
<reference evidence="2" key="1">
    <citation type="journal article" date="2023" name="Antonie Van Leeuwenhoek">
        <title>Mesoterricola silvestris gen. nov., sp. nov., Mesoterricola sediminis sp. nov., Geothrix oryzae sp. nov., Geothrix edaphica sp. nov., Geothrix rubra sp. nov., and Geothrix limicola sp. nov., six novel members of Acidobacteriota isolated from soils.</title>
        <authorList>
            <person name="Itoh H."/>
            <person name="Sugisawa Y."/>
            <person name="Mise K."/>
            <person name="Xu Z."/>
            <person name="Kuniyasu M."/>
            <person name="Ushijima N."/>
            <person name="Kawano K."/>
            <person name="Kobayashi E."/>
            <person name="Shiratori Y."/>
            <person name="Masuda Y."/>
            <person name="Senoo K."/>
        </authorList>
    </citation>
    <scope>NUCLEOTIDE SEQUENCE</scope>
    <source>
        <strain evidence="2">Red802</strain>
    </source>
</reference>
<accession>A0ABQ5Q0M6</accession>
<dbReference type="InterPro" id="IPR011964">
    <property type="entry name" value="YVTN_b-propeller_repeat"/>
</dbReference>
<dbReference type="InterPro" id="IPR011048">
    <property type="entry name" value="Haem_d1_sf"/>
</dbReference>
<dbReference type="InterPro" id="IPR011045">
    <property type="entry name" value="N2O_reductase_N"/>
</dbReference>
<gene>
    <name evidence="2" type="ORF">GETHED_25410</name>
</gene>
<dbReference type="PANTHER" id="PTHR47197:SF3">
    <property type="entry name" value="DIHYDRO-HEME D1 DEHYDROGENASE"/>
    <property type="match status" value="1"/>
</dbReference>
<dbReference type="NCBIfam" id="TIGR02276">
    <property type="entry name" value="beta_rpt_yvtn"/>
    <property type="match status" value="1"/>
</dbReference>
<evidence type="ECO:0008006" key="4">
    <source>
        <dbReference type="Google" id="ProtNLM"/>
    </source>
</evidence>
<dbReference type="SUPFAM" id="SSF50974">
    <property type="entry name" value="Nitrous oxide reductase, N-terminal domain"/>
    <property type="match status" value="1"/>
</dbReference>
<feature type="region of interest" description="Disordered" evidence="1">
    <location>
        <begin position="1"/>
        <end position="28"/>
    </location>
</feature>
<proteinExistence type="predicted"/>
<evidence type="ECO:0000256" key="1">
    <source>
        <dbReference type="SAM" id="MobiDB-lite"/>
    </source>
</evidence>
<organism evidence="2 3">
    <name type="scientific">Geothrix edaphica</name>
    <dbReference type="NCBI Taxonomy" id="2927976"/>
    <lineage>
        <taxon>Bacteria</taxon>
        <taxon>Pseudomonadati</taxon>
        <taxon>Acidobacteriota</taxon>
        <taxon>Holophagae</taxon>
        <taxon>Holophagales</taxon>
        <taxon>Holophagaceae</taxon>
        <taxon>Geothrix</taxon>
    </lineage>
</organism>
<dbReference type="RefSeq" id="WP_285609914.1">
    <property type="nucleotide sequence ID" value="NZ_BSDC01000003.1"/>
</dbReference>
<feature type="compositionally biased region" description="Polar residues" evidence="1">
    <location>
        <begin position="1"/>
        <end position="21"/>
    </location>
</feature>
<evidence type="ECO:0000313" key="2">
    <source>
        <dbReference type="EMBL" id="GLH68177.1"/>
    </source>
</evidence>
<dbReference type="EMBL" id="BSDC01000003">
    <property type="protein sequence ID" value="GLH68177.1"/>
    <property type="molecule type" value="Genomic_DNA"/>
</dbReference>
<evidence type="ECO:0000313" key="3">
    <source>
        <dbReference type="Proteomes" id="UP001165044"/>
    </source>
</evidence>
<name>A0ABQ5Q0M6_9BACT</name>
<sequence>MNFSPFVSTEQPTAHSQSTRGTDLRPEPGYPSLKARVLRLLGCTAWLLWTALPARAQAVVGTMPAGNGAGAVAVNPATNKIYVVNSASDTLTVLDGARGAGVTVAVGHQPMALAINPVTNRIYVANALDGTVTVIDGATNATTTVPVGVSPAAVAVNPVTNKIYVTNYGPEPPYRSPDPRPAYTVTVIDGASNATATVIVENRPRAVALNPVTNKIYVANFGDLDPSGGRIPGHTVSVIDGISNTASTVEVGLHPTGIAVNPVTNKIYVSNYDDQTETVIDGATQATVTLALDQRPQRVAVNPVTNKVYIAGVTAMMVIDGTTLALAAIPVDSNPSDIAVNPLTDKVYVTHGTSDTLTVIDGSTQTVATLTVGGGAGIATNPITNRIYVTHGGSSGGSGGTVSVIDGAVNLKQVLDMGSWVSAPVLNAVANRLYVSEPGRVKVIDLRANTTSTVSLGGFPGNPGAPLVNPVTNKIYVAHGAMNGESGGTVAVIDGATHATVTVPVSGHPGALVLNPVTNKIYIPNVGSDDNTITVLDGATLATSSILVSPGPLAVNPATNRIYVGNSPPPALTILDGESLAATTLPLTGSSPYESTPPFAIAVSPALNKVFVTDGRGRTLFVLDGATNALTPIVADGNVESLAVNPGTDRVYATDFFGSDLLVFDAATHAQVARVPVGLYPQTIAVNSVTNRIYTFVERQSNNPMVVLDGMTNGTQTIDVGWYPYALTLNPLTNQVYMVDYFGPLWSLDVDGARPTPVAIAASGVVDRWTVANDNLYATTNPSPSFKATVTSAFSTSAAYGSANGLSDPAPTALYHWVDDGGTGWEQATRTSAAGANPAEFSLTLPPTGLGVHTLYLVAAYGDEGGAVSGHSPSLSHLQALPFFITQPTPPGTRVSLDPDRNGPYTVGQEVTFTAVGHGASGYQYRFYLHHGHDRTLVQDYSAVATWSIPANLEPGDYRLEVWVRTPNSTQDKDATANRAFLLRTGKS</sequence>